<feature type="non-terminal residue" evidence="2">
    <location>
        <position position="176"/>
    </location>
</feature>
<feature type="transmembrane region" description="Helical" evidence="1">
    <location>
        <begin position="132"/>
        <end position="150"/>
    </location>
</feature>
<proteinExistence type="predicted"/>
<comment type="caution">
    <text evidence="2">The sequence shown here is derived from an EMBL/GenBank/DDBJ whole genome shotgun (WGS) entry which is preliminary data.</text>
</comment>
<dbReference type="EMBL" id="AOJK01000031">
    <property type="protein sequence ID" value="ELZ45474.1"/>
    <property type="molecule type" value="Genomic_DNA"/>
</dbReference>
<sequence length="176" mass="19397">MREHSWKSATDTVLGVLTESREFVSGLILNFALIIGVMMFEWSLVEIVVIYIIEVAIICSLFLAVALFTPQPVDDRDGDVWNTEPTPVQPTSFLPPIYWRNIKFVGDKAVFIALLIGVLMRAIFFNSELISALPPSVGLAIAGIVLFCSVESDDGTGFAISEVTIISLFVVKEVDR</sequence>
<feature type="transmembrane region" description="Helical" evidence="1">
    <location>
        <begin position="48"/>
        <end position="68"/>
    </location>
</feature>
<keyword evidence="3" id="KW-1185">Reference proteome</keyword>
<evidence type="ECO:0000313" key="2">
    <source>
        <dbReference type="EMBL" id="ELZ45474.1"/>
    </source>
</evidence>
<dbReference type="Proteomes" id="UP000011586">
    <property type="component" value="Unassembled WGS sequence"/>
</dbReference>
<reference evidence="2 3" key="1">
    <citation type="journal article" date="2014" name="PLoS Genet.">
        <title>Phylogenetically driven sequencing of extremely halophilic archaea reveals strategies for static and dynamic osmo-response.</title>
        <authorList>
            <person name="Becker E.A."/>
            <person name="Seitzer P.M."/>
            <person name="Tritt A."/>
            <person name="Larsen D."/>
            <person name="Krusor M."/>
            <person name="Yao A.I."/>
            <person name="Wu D."/>
            <person name="Madern D."/>
            <person name="Eisen J.A."/>
            <person name="Darling A.E."/>
            <person name="Facciotti M.T."/>
        </authorList>
    </citation>
    <scope>NUCLEOTIDE SEQUENCE [LARGE SCALE GENOMIC DNA]</scope>
    <source>
        <strain evidence="2 3">DSM 19288</strain>
    </source>
</reference>
<keyword evidence="1" id="KW-1133">Transmembrane helix</keyword>
<accession>M0EGE6</accession>
<keyword evidence="1" id="KW-0812">Transmembrane</keyword>
<evidence type="ECO:0000256" key="1">
    <source>
        <dbReference type="SAM" id="Phobius"/>
    </source>
</evidence>
<name>M0EGE6_9EURY</name>
<evidence type="ECO:0000313" key="3">
    <source>
        <dbReference type="Proteomes" id="UP000011586"/>
    </source>
</evidence>
<keyword evidence="1" id="KW-0472">Membrane</keyword>
<gene>
    <name evidence="2" type="ORF">C463_06362</name>
</gene>
<protein>
    <submittedName>
        <fullName evidence="2">Uncharacterized protein</fullName>
    </submittedName>
</protein>
<feature type="transmembrane region" description="Helical" evidence="1">
    <location>
        <begin position="109"/>
        <end position="126"/>
    </location>
</feature>
<feature type="transmembrane region" description="Helical" evidence="1">
    <location>
        <begin position="23"/>
        <end position="42"/>
    </location>
</feature>
<dbReference type="AlphaFoldDB" id="M0EGE6"/>
<organism evidence="2 3">
    <name type="scientific">Halorubrum californiense DSM 19288</name>
    <dbReference type="NCBI Taxonomy" id="1227465"/>
    <lineage>
        <taxon>Archaea</taxon>
        <taxon>Methanobacteriati</taxon>
        <taxon>Methanobacteriota</taxon>
        <taxon>Stenosarchaea group</taxon>
        <taxon>Halobacteria</taxon>
        <taxon>Halobacteriales</taxon>
        <taxon>Haloferacaceae</taxon>
        <taxon>Halorubrum</taxon>
    </lineage>
</organism>